<sequence>MSRLGWNNVYWNEKKELNFIFESNKKDLIIINNQEENRNIKFEISPHFVNVNFEEQNEENQLILKEIVLDFLKNKINSIEAFDLNQSTQIPDFVRNFFYSQATKNPKLFEKWFNWVVGSSLFKIEDIFEDWNVFDLWSKNENIAKDFLKLLDNKGINIKQRLIEDAKTNALSYKFLNFVLRTLFLKKSLSIIYLFLEYWSLTKHVEDLKDKYKELKNSLNEIVYTFKNKDISKLQQEQIFSFKKNCEMEIIKFNNFINEVETFCTKNKAFVDVSEIKEFSNEILHISDVYQQDLGKEYAFLANKINTEMEICLSDSKIENINIEIDALVKQKAITNEEGRILKDLRRWRNEISHKSVENKKFTIEEYRKYLLLFRDLKHITNKINTFRIEEEKRRKLEEK</sequence>
<evidence type="ECO:0000256" key="1">
    <source>
        <dbReference type="SAM" id="Coils"/>
    </source>
</evidence>
<dbReference type="Proteomes" id="UP000009399">
    <property type="component" value="Chromosome"/>
</dbReference>
<gene>
    <name evidence="2" type="ORF">MOS_773</name>
</gene>
<protein>
    <submittedName>
        <fullName evidence="2">Uncharacterized protein</fullName>
    </submittedName>
</protein>
<name>A0AAI8ANK5_MESHY</name>
<evidence type="ECO:0000313" key="2">
    <source>
        <dbReference type="EMBL" id="AFX74674.1"/>
    </source>
</evidence>
<dbReference type="EMBL" id="CP003914">
    <property type="protein sequence ID" value="AFX74674.1"/>
    <property type="molecule type" value="Genomic_DNA"/>
</dbReference>
<proteinExistence type="predicted"/>
<accession>A0AAI8ANK5</accession>
<dbReference type="AlphaFoldDB" id="A0AAI8ANK5"/>
<keyword evidence="1" id="KW-0175">Coiled coil</keyword>
<reference evidence="2 3" key="1">
    <citation type="journal article" date="2013" name="Genome Announc.">
        <title>Complete Genome Sequence of Mycoplasma hyorhinis Strain SK76.</title>
        <authorList>
            <person name="Goodison S."/>
            <person name="Urquidi V."/>
            <person name="Kumar D."/>
            <person name="Reyes L."/>
            <person name="Rosser C.J."/>
        </authorList>
    </citation>
    <scope>NUCLEOTIDE SEQUENCE [LARGE SCALE GENOMIC DNA]</scope>
    <source>
        <strain evidence="2 3">SK76</strain>
    </source>
</reference>
<organism evidence="2 3">
    <name type="scientific">Mesomycoplasma hyorhinis SK76</name>
    <dbReference type="NCBI Taxonomy" id="1118964"/>
    <lineage>
        <taxon>Bacteria</taxon>
        <taxon>Bacillati</taxon>
        <taxon>Mycoplasmatota</taxon>
        <taxon>Mycoplasmoidales</taxon>
        <taxon>Metamycoplasmataceae</taxon>
        <taxon>Mesomycoplasma</taxon>
    </lineage>
</organism>
<dbReference type="KEGG" id="mhs:MOS_773"/>
<feature type="coiled-coil region" evidence="1">
    <location>
        <begin position="198"/>
        <end position="225"/>
    </location>
</feature>
<evidence type="ECO:0000313" key="3">
    <source>
        <dbReference type="Proteomes" id="UP000009399"/>
    </source>
</evidence>